<name>A0A0L6VGM5_9BASI</name>
<comment type="caution">
    <text evidence="2">The sequence shown here is derived from an EMBL/GenBank/DDBJ whole genome shotgun (WGS) entry which is preliminary data.</text>
</comment>
<dbReference type="VEuPathDB" id="FungiDB:VP01_1642g1"/>
<evidence type="ECO:0000256" key="1">
    <source>
        <dbReference type="SAM" id="MobiDB-lite"/>
    </source>
</evidence>
<dbReference type="STRING" id="27349.A0A0L6VGM5"/>
<gene>
    <name evidence="2" type="ORF">VP01_1642g1</name>
</gene>
<sequence length="197" mass="23101">MMSKMPTMRREKVTTWNVNLRRQGLWKRDGLQLVSREPDNFRGKVRLSFTGSNTHSDIWAHTTWLFSWEAKRARKWRMIMKCFSVSVSLVFANSSSPARARLIPALPSPRRPHTCMRPSRCQPTKKNKNRNSISMSTRNDDVPLDPDLFNPDIVGETSTFHGQDDTYYPTEDLAWDEDDLDYETEEELCSFFFEWAN</sequence>
<organism evidence="2 3">
    <name type="scientific">Puccinia sorghi</name>
    <dbReference type="NCBI Taxonomy" id="27349"/>
    <lineage>
        <taxon>Eukaryota</taxon>
        <taxon>Fungi</taxon>
        <taxon>Dikarya</taxon>
        <taxon>Basidiomycota</taxon>
        <taxon>Pucciniomycotina</taxon>
        <taxon>Pucciniomycetes</taxon>
        <taxon>Pucciniales</taxon>
        <taxon>Pucciniaceae</taxon>
        <taxon>Puccinia</taxon>
    </lineage>
</organism>
<dbReference type="AlphaFoldDB" id="A0A0L6VGM5"/>
<accession>A0A0L6VGM5</accession>
<evidence type="ECO:0000313" key="2">
    <source>
        <dbReference type="EMBL" id="KNZ59916.1"/>
    </source>
</evidence>
<evidence type="ECO:0000313" key="3">
    <source>
        <dbReference type="Proteomes" id="UP000037035"/>
    </source>
</evidence>
<feature type="region of interest" description="Disordered" evidence="1">
    <location>
        <begin position="106"/>
        <end position="137"/>
    </location>
</feature>
<reference evidence="2 3" key="1">
    <citation type="submission" date="2015-08" db="EMBL/GenBank/DDBJ databases">
        <title>Next Generation Sequencing and Analysis of the Genome of Puccinia sorghi L Schw, the Causal Agent of Maize Common Rust.</title>
        <authorList>
            <person name="Rochi L."/>
            <person name="Burguener G."/>
            <person name="Darino M."/>
            <person name="Turjanski A."/>
            <person name="Kreff E."/>
            <person name="Dieguez M.J."/>
            <person name="Sacco F."/>
        </authorList>
    </citation>
    <scope>NUCLEOTIDE SEQUENCE [LARGE SCALE GENOMIC DNA]</scope>
    <source>
        <strain evidence="2 3">RO10H11247</strain>
    </source>
</reference>
<proteinExistence type="predicted"/>
<dbReference type="Proteomes" id="UP000037035">
    <property type="component" value="Unassembled WGS sequence"/>
</dbReference>
<protein>
    <submittedName>
        <fullName evidence="2">Uncharacterized protein</fullName>
    </submittedName>
</protein>
<dbReference type="EMBL" id="LAVV01006440">
    <property type="protein sequence ID" value="KNZ59916.1"/>
    <property type="molecule type" value="Genomic_DNA"/>
</dbReference>
<keyword evidence="3" id="KW-1185">Reference proteome</keyword>